<dbReference type="InterPro" id="IPR033932">
    <property type="entry name" value="YtcJ-like"/>
</dbReference>
<proteinExistence type="predicted"/>
<sequence>MGDVKAIFYIYGQITQFMRFTVLVVILMLALAGCRSKKTADLLVYNAHVYTVDSSFSTTEAIVIKDGKIVATGTTPAMQEQFDAKRTIDAQGQFMYPGFIDAHAHFVEYGKSLFAVNLYGLDDFSEVEMKVKLFANEHPQESWIIGNGWDQNRYPGKAFPDNKRLNVLFPDKPVVLTRVDGHAVIANAKALALAGIKAGDQVEGGSIETQNGVLTGVLIDNAVGRMEAVEPAVDKTTFEKWLSHAQGNCFAQGLTTITDCGLPYMAIDMIDTLQREGKLQMRLYVMMADDTANYRRYLAKGPYKTDRLYVHGVKMFADGALGSRGACLLQAYSDKPGYMGFLLHPAAHFDSIAHLLSQTDFQLCTHAIGDSANRVVLGVYHKYLQGKNDKRWRIEHAQVVNPQDISSFGTASIIPSVQPTHATSDMRWAGERLGSDRLHSAYAYQQLLHENGWLPLGTDFPVEDISPFKTFLAAVFRQDTSGLPAGGFQLENALTREQALRGMTIWAAKANFLEKEVGSLEPGKKADFILLDKDLMRASAQEVLQTTVLATYVGGEKVFYKEDNKAEK</sequence>
<dbReference type="SUPFAM" id="SSF51556">
    <property type="entry name" value="Metallo-dependent hydrolases"/>
    <property type="match status" value="1"/>
</dbReference>
<gene>
    <name evidence="2" type="ORF">GA0116948_1216</name>
</gene>
<dbReference type="CDD" id="cd01300">
    <property type="entry name" value="YtcJ_like"/>
    <property type="match status" value="1"/>
</dbReference>
<dbReference type="Pfam" id="PF07969">
    <property type="entry name" value="Amidohydro_3"/>
    <property type="match status" value="1"/>
</dbReference>
<name>A0A1C4G370_9BACT</name>
<feature type="domain" description="Amidohydrolase 3" evidence="1">
    <location>
        <begin position="86"/>
        <end position="559"/>
    </location>
</feature>
<reference evidence="2 3" key="1">
    <citation type="submission" date="2016-08" db="EMBL/GenBank/DDBJ databases">
        <authorList>
            <person name="Seilhamer J.J."/>
        </authorList>
    </citation>
    <scope>NUCLEOTIDE SEQUENCE [LARGE SCALE GENOMIC DNA]</scope>
    <source>
        <strain evidence="2 3">A37T2</strain>
    </source>
</reference>
<organism evidence="2 3">
    <name type="scientific">Chitinophaga costaii</name>
    <dbReference type="NCBI Taxonomy" id="1335309"/>
    <lineage>
        <taxon>Bacteria</taxon>
        <taxon>Pseudomonadati</taxon>
        <taxon>Bacteroidota</taxon>
        <taxon>Chitinophagia</taxon>
        <taxon>Chitinophagales</taxon>
        <taxon>Chitinophagaceae</taxon>
        <taxon>Chitinophaga</taxon>
    </lineage>
</organism>
<protein>
    <recommendedName>
        <fullName evidence="1">Amidohydrolase 3 domain-containing protein</fullName>
    </recommendedName>
</protein>
<dbReference type="SUPFAM" id="SSF51338">
    <property type="entry name" value="Composite domain of metallo-dependent hydrolases"/>
    <property type="match status" value="1"/>
</dbReference>
<dbReference type="Gene3D" id="2.30.40.10">
    <property type="entry name" value="Urease, subunit C, domain 1"/>
    <property type="match status" value="1"/>
</dbReference>
<dbReference type="EMBL" id="FMAR01000021">
    <property type="protein sequence ID" value="SCC62596.1"/>
    <property type="molecule type" value="Genomic_DNA"/>
</dbReference>
<dbReference type="Proteomes" id="UP000242818">
    <property type="component" value="Unassembled WGS sequence"/>
</dbReference>
<dbReference type="Gene3D" id="3.20.20.140">
    <property type="entry name" value="Metal-dependent hydrolases"/>
    <property type="match status" value="1"/>
</dbReference>
<accession>A0A1C4G370</accession>
<dbReference type="InterPro" id="IPR011059">
    <property type="entry name" value="Metal-dep_hydrolase_composite"/>
</dbReference>
<dbReference type="STRING" id="1335309.GA0116948_1216"/>
<dbReference type="PANTHER" id="PTHR22642:SF2">
    <property type="entry name" value="PROTEIN LONG AFTER FAR-RED 3"/>
    <property type="match status" value="1"/>
</dbReference>
<dbReference type="AlphaFoldDB" id="A0A1C4G370"/>
<dbReference type="GO" id="GO:0016810">
    <property type="term" value="F:hydrolase activity, acting on carbon-nitrogen (but not peptide) bonds"/>
    <property type="evidence" value="ECO:0007669"/>
    <property type="project" value="InterPro"/>
</dbReference>
<dbReference type="Gene3D" id="3.10.310.70">
    <property type="match status" value="1"/>
</dbReference>
<keyword evidence="3" id="KW-1185">Reference proteome</keyword>
<dbReference type="InterPro" id="IPR013108">
    <property type="entry name" value="Amidohydro_3"/>
</dbReference>
<evidence type="ECO:0000313" key="3">
    <source>
        <dbReference type="Proteomes" id="UP000242818"/>
    </source>
</evidence>
<dbReference type="PROSITE" id="PS51257">
    <property type="entry name" value="PROKAR_LIPOPROTEIN"/>
    <property type="match status" value="1"/>
</dbReference>
<evidence type="ECO:0000259" key="1">
    <source>
        <dbReference type="Pfam" id="PF07969"/>
    </source>
</evidence>
<evidence type="ECO:0000313" key="2">
    <source>
        <dbReference type="EMBL" id="SCC62596.1"/>
    </source>
</evidence>
<dbReference type="InterPro" id="IPR032466">
    <property type="entry name" value="Metal_Hydrolase"/>
</dbReference>
<dbReference type="PANTHER" id="PTHR22642">
    <property type="entry name" value="IMIDAZOLONEPROPIONASE"/>
    <property type="match status" value="1"/>
</dbReference>